<accession>A0A6G9AVC8</accession>
<evidence type="ECO:0000313" key="2">
    <source>
        <dbReference type="Proteomes" id="UP000501802"/>
    </source>
</evidence>
<proteinExistence type="predicted"/>
<organism evidence="1 2">
    <name type="scientific">Spirosoma aureum</name>
    <dbReference type="NCBI Taxonomy" id="2692134"/>
    <lineage>
        <taxon>Bacteria</taxon>
        <taxon>Pseudomonadati</taxon>
        <taxon>Bacteroidota</taxon>
        <taxon>Cytophagia</taxon>
        <taxon>Cytophagales</taxon>
        <taxon>Cytophagaceae</taxon>
        <taxon>Spirosoma</taxon>
    </lineage>
</organism>
<sequence length="96" mass="10900">MKSDPEIRSRLRKEFKRIGVSIEDVAVASGIAKGTLDNIMIGRVESMKDVHLKALWQAYPMLRVQYILTGRLEEQLAPSVYIYKSGVVNVEIRGEH</sequence>
<dbReference type="EMBL" id="CP050063">
    <property type="protein sequence ID" value="QIP16245.1"/>
    <property type="molecule type" value="Genomic_DNA"/>
</dbReference>
<protein>
    <recommendedName>
        <fullName evidence="3">Helix-turn-helix transcriptional regulator</fullName>
    </recommendedName>
</protein>
<evidence type="ECO:0000313" key="1">
    <source>
        <dbReference type="EMBL" id="QIP16245.1"/>
    </source>
</evidence>
<gene>
    <name evidence="1" type="ORF">G8759_28200</name>
</gene>
<evidence type="ECO:0008006" key="3">
    <source>
        <dbReference type="Google" id="ProtNLM"/>
    </source>
</evidence>
<reference evidence="1 2" key="1">
    <citation type="submission" date="2020-03" db="EMBL/GenBank/DDBJ databases">
        <authorList>
            <person name="Kim M.K."/>
        </authorList>
    </citation>
    <scope>NUCLEOTIDE SEQUENCE [LARGE SCALE GENOMIC DNA]</scope>
    <source>
        <strain evidence="1 2">BT328</strain>
    </source>
</reference>
<name>A0A6G9AVC8_9BACT</name>
<dbReference type="RefSeq" id="WP_162386514.1">
    <property type="nucleotide sequence ID" value="NZ_CP050063.1"/>
</dbReference>
<dbReference type="KEGG" id="spib:G8759_28200"/>
<dbReference type="Proteomes" id="UP000501802">
    <property type="component" value="Chromosome"/>
</dbReference>
<dbReference type="AlphaFoldDB" id="A0A6G9AVC8"/>
<keyword evidence="2" id="KW-1185">Reference proteome</keyword>